<sequence>MLYQLVMIEFIKLILTTEYSDINNLHVLLESITLDSNNSNFQNTENSEDEFLERLKTNTTGDFPQIQEVYFLNQHSFILKLLQYHKILTILLTYTFEKGYENVKIDKEVFKLDDEDIKSKEYLKQINNFNDFYVFQSQEFKLIFNQILNFYSETLIELIKSCYEDKSYMRHYKKCKEIFFQVEELEILKRLNNFSLKNNVSSYKLQCYILRFIREYFYFRSVFNNISFFKNTTSYLINHFENKLIENFCFPHDEIKTWYFESIMKEFESFLVVFNDHVKTVGFKTKDEFINLVKSIVTSIFSSFVNLGKYHYIKKHLFFDINKKELEFISKNQGKKSYLEINNNKIKDYKIGNAKELVIKEKNEYFTKLDYFDFIYEEYKEINELIEEMNAFGNKENEFNGYLNQMLITILNFSEKKVELKDNLRKLPKSEKLPDDFKKYYHFNYSNSFYNEKIYLIYLHQLLKAKIQTLPDNQENNLIIYTFSNVLILKIYDLLNFISLAERNPLYIENLDRMLTFIDNLDDN</sequence>
<gene>
    <name evidence="1" type="ORF">HERIO_709</name>
</gene>
<dbReference type="VEuPathDB" id="MicrosporidiaDB:HERIO_709"/>
<organism evidence="1 2">
    <name type="scientific">Hepatospora eriocheir</name>
    <dbReference type="NCBI Taxonomy" id="1081669"/>
    <lineage>
        <taxon>Eukaryota</taxon>
        <taxon>Fungi</taxon>
        <taxon>Fungi incertae sedis</taxon>
        <taxon>Microsporidia</taxon>
        <taxon>Hepatosporidae</taxon>
        <taxon>Hepatospora</taxon>
    </lineage>
</organism>
<evidence type="ECO:0000313" key="1">
    <source>
        <dbReference type="EMBL" id="ORD97428.1"/>
    </source>
</evidence>
<dbReference type="Proteomes" id="UP000192356">
    <property type="component" value="Unassembled WGS sequence"/>
</dbReference>
<comment type="caution">
    <text evidence="1">The sequence shown here is derived from an EMBL/GenBank/DDBJ whole genome shotgun (WGS) entry which is preliminary data.</text>
</comment>
<evidence type="ECO:0000313" key="2">
    <source>
        <dbReference type="Proteomes" id="UP000192356"/>
    </source>
</evidence>
<proteinExistence type="predicted"/>
<name>A0A1X0QCE6_9MICR</name>
<accession>A0A1X0QCE6</accession>
<reference evidence="1 2" key="1">
    <citation type="journal article" date="2017" name="Environ. Microbiol.">
        <title>Decay of the glycolytic pathway and adaptation to intranuclear parasitism within Enterocytozoonidae microsporidia.</title>
        <authorList>
            <person name="Wiredu Boakye D."/>
            <person name="Jaroenlak P."/>
            <person name="Prachumwat A."/>
            <person name="Williams T.A."/>
            <person name="Bateman K.S."/>
            <person name="Itsathitphaisarn O."/>
            <person name="Sritunyalucksana K."/>
            <person name="Paszkiewicz K.H."/>
            <person name="Moore K.A."/>
            <person name="Stentiford G.D."/>
            <person name="Williams B.A."/>
        </authorList>
    </citation>
    <scope>NUCLEOTIDE SEQUENCE [LARGE SCALE GENOMIC DNA]</scope>
    <source>
        <strain evidence="1 2">GB1</strain>
    </source>
</reference>
<protein>
    <submittedName>
        <fullName evidence="1">Uncharacterized protein</fullName>
    </submittedName>
</protein>
<dbReference type="AlphaFoldDB" id="A0A1X0QCE6"/>
<dbReference type="VEuPathDB" id="MicrosporidiaDB:A0H76_2862"/>
<keyword evidence="2" id="KW-1185">Reference proteome</keyword>
<dbReference type="EMBL" id="LVKB01000023">
    <property type="protein sequence ID" value="ORD97428.1"/>
    <property type="molecule type" value="Genomic_DNA"/>
</dbReference>